<gene>
    <name evidence="3" type="ORF">V5799_027403</name>
</gene>
<evidence type="ECO:0000313" key="3">
    <source>
        <dbReference type="EMBL" id="KAK8761331.1"/>
    </source>
</evidence>
<dbReference type="Proteomes" id="UP001321473">
    <property type="component" value="Unassembled WGS sequence"/>
</dbReference>
<feature type="compositionally biased region" description="Polar residues" evidence="1">
    <location>
        <begin position="89"/>
        <end position="101"/>
    </location>
</feature>
<comment type="caution">
    <text evidence="3">The sequence shown here is derived from an EMBL/GenBank/DDBJ whole genome shotgun (WGS) entry which is preliminary data.</text>
</comment>
<name>A0AAQ4DFU1_AMBAM</name>
<reference evidence="3 4" key="1">
    <citation type="journal article" date="2023" name="Arcadia Sci">
        <title>De novo assembly of a long-read Amblyomma americanum tick genome.</title>
        <authorList>
            <person name="Chou S."/>
            <person name="Poskanzer K.E."/>
            <person name="Rollins M."/>
            <person name="Thuy-Boun P.S."/>
        </authorList>
    </citation>
    <scope>NUCLEOTIDE SEQUENCE [LARGE SCALE GENOMIC DNA]</scope>
    <source>
        <strain evidence="3">F_SG_1</strain>
        <tissue evidence="3">Salivary glands</tissue>
    </source>
</reference>
<proteinExistence type="predicted"/>
<evidence type="ECO:0000256" key="2">
    <source>
        <dbReference type="SAM" id="Phobius"/>
    </source>
</evidence>
<evidence type="ECO:0000313" key="4">
    <source>
        <dbReference type="Proteomes" id="UP001321473"/>
    </source>
</evidence>
<accession>A0AAQ4DFU1</accession>
<evidence type="ECO:0000256" key="1">
    <source>
        <dbReference type="SAM" id="MobiDB-lite"/>
    </source>
</evidence>
<feature type="transmembrane region" description="Helical" evidence="2">
    <location>
        <begin position="54"/>
        <end position="76"/>
    </location>
</feature>
<keyword evidence="2" id="KW-1133">Transmembrane helix</keyword>
<keyword evidence="2" id="KW-0812">Transmembrane</keyword>
<sequence>MAGPEAWHGSYASLEETGEQPYYEPYYAHRYPSSLGAEKKRSHQDDFLDSKPLLFLRLFTIFVVVIVGFFLAFVMVTESGLFERRRNYAPSSSPTPATTKAQPPITA</sequence>
<feature type="region of interest" description="Disordered" evidence="1">
    <location>
        <begin position="86"/>
        <end position="107"/>
    </location>
</feature>
<keyword evidence="4" id="KW-1185">Reference proteome</keyword>
<dbReference type="AlphaFoldDB" id="A0AAQ4DFU1"/>
<dbReference type="EMBL" id="JARKHS020031290">
    <property type="protein sequence ID" value="KAK8761331.1"/>
    <property type="molecule type" value="Genomic_DNA"/>
</dbReference>
<keyword evidence="2" id="KW-0472">Membrane</keyword>
<organism evidence="3 4">
    <name type="scientific">Amblyomma americanum</name>
    <name type="common">Lone star tick</name>
    <dbReference type="NCBI Taxonomy" id="6943"/>
    <lineage>
        <taxon>Eukaryota</taxon>
        <taxon>Metazoa</taxon>
        <taxon>Ecdysozoa</taxon>
        <taxon>Arthropoda</taxon>
        <taxon>Chelicerata</taxon>
        <taxon>Arachnida</taxon>
        <taxon>Acari</taxon>
        <taxon>Parasitiformes</taxon>
        <taxon>Ixodida</taxon>
        <taxon>Ixodoidea</taxon>
        <taxon>Ixodidae</taxon>
        <taxon>Amblyomminae</taxon>
        <taxon>Amblyomma</taxon>
    </lineage>
</organism>
<protein>
    <submittedName>
        <fullName evidence="3">Uncharacterized protein</fullName>
    </submittedName>
</protein>